<dbReference type="PANTHER" id="PTHR47201:SF1">
    <property type="entry name" value="PROTEIN DWD HYPERSENSITIVE TO UV-B 1"/>
    <property type="match status" value="1"/>
</dbReference>
<dbReference type="PANTHER" id="PTHR47201">
    <property type="entry name" value="BNAC09G30780D PROTEIN"/>
    <property type="match status" value="1"/>
</dbReference>
<dbReference type="Proteomes" id="UP001300502">
    <property type="component" value="Unassembled WGS sequence"/>
</dbReference>
<dbReference type="InterPro" id="IPR015943">
    <property type="entry name" value="WD40/YVTN_repeat-like_dom_sf"/>
</dbReference>
<dbReference type="GO" id="GO:0080008">
    <property type="term" value="C:Cul4-RING E3 ubiquitin ligase complex"/>
    <property type="evidence" value="ECO:0007669"/>
    <property type="project" value="InterPro"/>
</dbReference>
<dbReference type="Pfam" id="PF00400">
    <property type="entry name" value="WD40"/>
    <property type="match status" value="1"/>
</dbReference>
<dbReference type="GO" id="GO:0071493">
    <property type="term" value="P:cellular response to UV-B"/>
    <property type="evidence" value="ECO:0007669"/>
    <property type="project" value="InterPro"/>
</dbReference>
<evidence type="ECO:0000313" key="2">
    <source>
        <dbReference type="Proteomes" id="UP001300502"/>
    </source>
</evidence>
<keyword evidence="2" id="KW-1185">Reference proteome</keyword>
<dbReference type="EMBL" id="JANCYU010000010">
    <property type="protein sequence ID" value="KAK4522968.1"/>
    <property type="molecule type" value="Genomic_DNA"/>
</dbReference>
<dbReference type="InterPro" id="IPR001680">
    <property type="entry name" value="WD40_rpt"/>
</dbReference>
<dbReference type="InterPro" id="IPR046377">
    <property type="entry name" value="DHU1"/>
</dbReference>
<proteinExistence type="predicted"/>
<dbReference type="Gene3D" id="2.130.10.10">
    <property type="entry name" value="YVTN repeat-like/Quinoprotein amine dehydrogenase"/>
    <property type="match status" value="1"/>
</dbReference>
<comment type="caution">
    <text evidence="1">The sequence shown here is derived from an EMBL/GenBank/DDBJ whole genome shotgun (WGS) entry which is preliminary data.</text>
</comment>
<dbReference type="InterPro" id="IPR036322">
    <property type="entry name" value="WD40_repeat_dom_sf"/>
</dbReference>
<accession>A0AAV9I700</accession>
<organism evidence="1 2">
    <name type="scientific">Galdieria yellowstonensis</name>
    <dbReference type="NCBI Taxonomy" id="3028027"/>
    <lineage>
        <taxon>Eukaryota</taxon>
        <taxon>Rhodophyta</taxon>
        <taxon>Bangiophyceae</taxon>
        <taxon>Galdieriales</taxon>
        <taxon>Galdieriaceae</taxon>
        <taxon>Galdieria</taxon>
    </lineage>
</organism>
<dbReference type="SUPFAM" id="SSF50978">
    <property type="entry name" value="WD40 repeat-like"/>
    <property type="match status" value="1"/>
</dbReference>
<dbReference type="SMART" id="SM00320">
    <property type="entry name" value="WD40"/>
    <property type="match status" value="5"/>
</dbReference>
<evidence type="ECO:0000313" key="1">
    <source>
        <dbReference type="EMBL" id="KAK4522968.1"/>
    </source>
</evidence>
<protein>
    <recommendedName>
        <fullName evidence="3">Transducin family protein / WD-40 repeat family protein</fullName>
    </recommendedName>
</protein>
<name>A0AAV9I700_9RHOD</name>
<reference evidence="1 2" key="1">
    <citation type="submission" date="2022-07" db="EMBL/GenBank/DDBJ databases">
        <title>Genome-wide signatures of adaptation to extreme environments.</title>
        <authorList>
            <person name="Cho C.H."/>
            <person name="Yoon H.S."/>
        </authorList>
    </citation>
    <scope>NUCLEOTIDE SEQUENCE [LARGE SCALE GENOMIC DNA]</scope>
    <source>
        <strain evidence="1 2">108.79 E11</strain>
    </source>
</reference>
<evidence type="ECO:0008006" key="3">
    <source>
        <dbReference type="Google" id="ProtNLM"/>
    </source>
</evidence>
<gene>
    <name evidence="1" type="ORF">GAYE_PCTG33G0858</name>
</gene>
<dbReference type="AlphaFoldDB" id="A0AAV9I700"/>
<sequence>MEQVYESLTYSDDRNKVKHKMIKRRLSKLDAQLEAAPRFQGNDGLIVDLSALSPPLTDEDCDTLAATLLNCDQYLLAKIEGWLLCRNRISSRGATKLLVTIRSLGLSHSLNFRDNPFIEFLGCRDRVSASLGLAPCQGRDCPVRMVQSQIISSKRSLQDNAGMKALILDMCPIFSVSTCVVEVIGRIQALYLRHTRFSNRWCLLELLRSVQPCILSLQRLPYRKKQFLDAEASTNLWCSDENNELETSPCGPRLAPVTDNPFDDTQSVSERSFAQENFTRAVSRSSLVSSYPQFFSCRRFVDSSAIEQGRRNFPSREGDSYSVTDLASSSSFTGFALENAEGLSVPSVHSFENLTVSPSNISVPENLSSSRQSSQQQLFNTEENRETNIYSPRELFQTSFSRSMGSVSSSYLRWKKYSALMDDIEEEEEGEGSLLRQTPICDYSCYCEFFIALCPFLQVINEIEIDEEDRKYAQKVLVKHFQVFAYNDGSNLNVLKNLSRRQLGMKNRQVSRDHHSLNYEHETDSSVFTSERKNMYYGHSSQLEKNFLSAFTTSRMTVHCSRICHVPYRARQFEYHPLVPDLMAVGTVDGEVLLLNHEKQNLLGSTRINTRENETILALCWLPNYPEKLLIGSDHGTIQLLNISDEKDFQCVRSFENFELQTSLHANCTSQFFLTSGYSTDIGVYDIRTGVKVQTLKECHSEHINVTRFSNLSPFLFATSSFDRSIKLFDIREPPVNGRQMPIFVRSSRMGNVMVCFSPDDTYLLSSAIDNEVYQYTVSDGRLHTHFPIPKTRSNYNYTRSYYMNGKDYMITGSCEEKVVRIYSATSGKLFREVEMNTSLSSEHGSHVNNILSKESPYIQSLRGDPFQPFSFSVLLSHCRLSIPGEIIKVDMLKTFDEQSYEKGLSCRGGA</sequence>